<evidence type="ECO:0000256" key="2">
    <source>
        <dbReference type="ARBA" id="ARBA00022448"/>
    </source>
</evidence>
<evidence type="ECO:0000256" key="4">
    <source>
        <dbReference type="ARBA" id="ARBA00022840"/>
    </source>
</evidence>
<dbReference type="PANTHER" id="PTHR43776">
    <property type="entry name" value="TRANSPORT ATP-BINDING PROTEIN"/>
    <property type="match status" value="1"/>
</dbReference>
<dbReference type="RefSeq" id="WP_259542192.1">
    <property type="nucleotide sequence ID" value="NZ_JANLCJ010000015.1"/>
</dbReference>
<dbReference type="NCBIfam" id="NF008453">
    <property type="entry name" value="PRK11308.1"/>
    <property type="match status" value="2"/>
</dbReference>
<name>A0ABT2H8P8_9MICO</name>
<accession>A0ABT2H8P8</accession>
<dbReference type="PANTHER" id="PTHR43776:SF7">
    <property type="entry name" value="D,D-DIPEPTIDE TRANSPORT ATP-BINDING PROTEIN DDPF-RELATED"/>
    <property type="match status" value="1"/>
</dbReference>
<dbReference type="InterPro" id="IPR017871">
    <property type="entry name" value="ABC_transporter-like_CS"/>
</dbReference>
<keyword evidence="3" id="KW-0547">Nucleotide-binding</keyword>
<sequence>MPLFELDAFSVSFLDPDQPERHQTPARTVDSLSYAVDEGETLAIVGESGSGKSVSLLAATGLLNGDHRTEGAVRFRGHDLLAATPKQRRGILGKEIGFVFQDPQSNLHPFKPVGRQIEEVIAEHTALKPAARRARVLELLGEVGIQDAAQKAQHYPGHLSGGQRQRVMIAIAIALNPALIIADEPTTALDVSVQAGILGLLGRLQREHGTAIVFVSHDLAVVSRIADAIVVLKDGRLVESGPRDEVALAPREPYTRALLEASRARIRPRVRPIRATDAGPAEAEPKPLLGVRGLTKHYRRGSRVTPAVTGLDFTVGAGEIVGIVGESGSGKSTVGKVIAGLQFADSGEILLDGHAYPTKVSTQVPHLPAEVRRSVQLVFQDPYASLNPRRTVFQSIAAPLEANGWSKSSMRERVAEVARRTVVGDELLNRYPVALSGGQKQRVAIARALALGPRLVVADEPLAALDVTTQVEIIELILSLQQSLHTAFLFISHDLGVVAAIAQRVIVLGPNGVEEIGETEQVFTAPRSAYTRTLLDAIPRLDEAEVSTR</sequence>
<protein>
    <submittedName>
        <fullName evidence="6">ABC transporter ATP-binding protein</fullName>
    </submittedName>
</protein>
<dbReference type="Pfam" id="PF08352">
    <property type="entry name" value="oligo_HPY"/>
    <property type="match status" value="2"/>
</dbReference>
<keyword evidence="4 6" id="KW-0067">ATP-binding</keyword>
<keyword evidence="2" id="KW-0813">Transport</keyword>
<comment type="similarity">
    <text evidence="1">Belongs to the ABC transporter superfamily.</text>
</comment>
<gene>
    <name evidence="6" type="ORF">N1032_21455</name>
</gene>
<organism evidence="6 7">
    <name type="scientific">Herbiconiux daphne</name>
    <dbReference type="NCBI Taxonomy" id="2970914"/>
    <lineage>
        <taxon>Bacteria</taxon>
        <taxon>Bacillati</taxon>
        <taxon>Actinomycetota</taxon>
        <taxon>Actinomycetes</taxon>
        <taxon>Micrococcales</taxon>
        <taxon>Microbacteriaceae</taxon>
        <taxon>Herbiconiux</taxon>
    </lineage>
</organism>
<dbReference type="CDD" id="cd03257">
    <property type="entry name" value="ABC_NikE_OppD_transporters"/>
    <property type="match status" value="2"/>
</dbReference>
<dbReference type="InterPro" id="IPR003593">
    <property type="entry name" value="AAA+_ATPase"/>
</dbReference>
<dbReference type="Pfam" id="PF00005">
    <property type="entry name" value="ABC_tran"/>
    <property type="match status" value="2"/>
</dbReference>
<evidence type="ECO:0000313" key="6">
    <source>
        <dbReference type="EMBL" id="MCS5736308.1"/>
    </source>
</evidence>
<dbReference type="InterPro" id="IPR013563">
    <property type="entry name" value="Oligopep_ABC_C"/>
</dbReference>
<reference evidence="6" key="1">
    <citation type="submission" date="2022-08" db="EMBL/GenBank/DDBJ databases">
        <authorList>
            <person name="Deng Y."/>
            <person name="Han X.-F."/>
            <person name="Zhang Y.-Q."/>
        </authorList>
    </citation>
    <scope>NUCLEOTIDE SEQUENCE</scope>
    <source>
        <strain evidence="6">CPCC 203386</strain>
    </source>
</reference>
<evidence type="ECO:0000256" key="3">
    <source>
        <dbReference type="ARBA" id="ARBA00022741"/>
    </source>
</evidence>
<dbReference type="InterPro" id="IPR027417">
    <property type="entry name" value="P-loop_NTPase"/>
</dbReference>
<feature type="domain" description="ABC transporter" evidence="5">
    <location>
        <begin position="289"/>
        <end position="535"/>
    </location>
</feature>
<dbReference type="Gene3D" id="3.40.50.300">
    <property type="entry name" value="P-loop containing nucleotide triphosphate hydrolases"/>
    <property type="match status" value="2"/>
</dbReference>
<dbReference type="PROSITE" id="PS50893">
    <property type="entry name" value="ABC_TRANSPORTER_2"/>
    <property type="match status" value="2"/>
</dbReference>
<keyword evidence="7" id="KW-1185">Reference proteome</keyword>
<dbReference type="InterPro" id="IPR003439">
    <property type="entry name" value="ABC_transporter-like_ATP-bd"/>
</dbReference>
<evidence type="ECO:0000259" key="5">
    <source>
        <dbReference type="PROSITE" id="PS50893"/>
    </source>
</evidence>
<comment type="caution">
    <text evidence="6">The sequence shown here is derived from an EMBL/GenBank/DDBJ whole genome shotgun (WGS) entry which is preliminary data.</text>
</comment>
<dbReference type="Proteomes" id="UP001165586">
    <property type="component" value="Unassembled WGS sequence"/>
</dbReference>
<dbReference type="PROSITE" id="PS00211">
    <property type="entry name" value="ABC_TRANSPORTER_1"/>
    <property type="match status" value="2"/>
</dbReference>
<feature type="domain" description="ABC transporter" evidence="5">
    <location>
        <begin position="6"/>
        <end position="259"/>
    </location>
</feature>
<proteinExistence type="inferred from homology"/>
<dbReference type="SUPFAM" id="SSF52540">
    <property type="entry name" value="P-loop containing nucleoside triphosphate hydrolases"/>
    <property type="match status" value="2"/>
</dbReference>
<dbReference type="InterPro" id="IPR050319">
    <property type="entry name" value="ABC_transp_ATP-bind"/>
</dbReference>
<dbReference type="EMBL" id="JANLCJ010000015">
    <property type="protein sequence ID" value="MCS5736308.1"/>
    <property type="molecule type" value="Genomic_DNA"/>
</dbReference>
<dbReference type="GO" id="GO:0005524">
    <property type="term" value="F:ATP binding"/>
    <property type="evidence" value="ECO:0007669"/>
    <property type="project" value="UniProtKB-KW"/>
</dbReference>
<evidence type="ECO:0000256" key="1">
    <source>
        <dbReference type="ARBA" id="ARBA00005417"/>
    </source>
</evidence>
<dbReference type="SMART" id="SM00382">
    <property type="entry name" value="AAA"/>
    <property type="match status" value="2"/>
</dbReference>
<evidence type="ECO:0000313" key="7">
    <source>
        <dbReference type="Proteomes" id="UP001165586"/>
    </source>
</evidence>